<reference evidence="3" key="2">
    <citation type="submission" date="2020-10" db="UniProtKB">
        <authorList>
            <consortium name="WormBaseParasite"/>
        </authorList>
    </citation>
    <scope>IDENTIFICATION</scope>
</reference>
<protein>
    <submittedName>
        <fullName evidence="3">Uncharacterized protein</fullName>
    </submittedName>
</protein>
<organism evidence="2 3">
    <name type="scientific">Panagrellus redivivus</name>
    <name type="common">Microworm</name>
    <dbReference type="NCBI Taxonomy" id="6233"/>
    <lineage>
        <taxon>Eukaryota</taxon>
        <taxon>Metazoa</taxon>
        <taxon>Ecdysozoa</taxon>
        <taxon>Nematoda</taxon>
        <taxon>Chromadorea</taxon>
        <taxon>Rhabditida</taxon>
        <taxon>Tylenchina</taxon>
        <taxon>Panagrolaimomorpha</taxon>
        <taxon>Panagrolaimoidea</taxon>
        <taxon>Panagrolaimidae</taxon>
        <taxon>Panagrellus</taxon>
    </lineage>
</organism>
<accession>A0A7E4UX55</accession>
<reference evidence="2" key="1">
    <citation type="journal article" date="2013" name="Genetics">
        <title>The draft genome and transcriptome of Panagrellus redivivus are shaped by the harsh demands of a free-living lifestyle.</title>
        <authorList>
            <person name="Srinivasan J."/>
            <person name="Dillman A.R."/>
            <person name="Macchietto M.G."/>
            <person name="Heikkinen L."/>
            <person name="Lakso M."/>
            <person name="Fracchia K.M."/>
            <person name="Antoshechkin I."/>
            <person name="Mortazavi A."/>
            <person name="Wong G."/>
            <person name="Sternberg P.W."/>
        </authorList>
    </citation>
    <scope>NUCLEOTIDE SEQUENCE [LARGE SCALE GENOMIC DNA]</scope>
    <source>
        <strain evidence="2">MT8872</strain>
    </source>
</reference>
<name>A0A7E4UX55_PANRE</name>
<evidence type="ECO:0000313" key="2">
    <source>
        <dbReference type="Proteomes" id="UP000492821"/>
    </source>
</evidence>
<proteinExistence type="predicted"/>
<dbReference type="Proteomes" id="UP000492821">
    <property type="component" value="Unassembled WGS sequence"/>
</dbReference>
<dbReference type="AlphaFoldDB" id="A0A7E4UX55"/>
<evidence type="ECO:0000313" key="3">
    <source>
        <dbReference type="WBParaSite" id="Pan_g13851.t1"/>
    </source>
</evidence>
<feature type="compositionally biased region" description="Gly residues" evidence="1">
    <location>
        <begin position="1"/>
        <end position="11"/>
    </location>
</feature>
<keyword evidence="2" id="KW-1185">Reference proteome</keyword>
<sequence length="106" mass="10991">MMKGGSGGGAWSRGPHGPASKSVKSAGEGGKETEVANGDAEAKQASPRLAGCLSRGGLAHSLAYQPVVHITIDVNVSEARPSWGGSDLFRQLSNIRTLSNNYTVRK</sequence>
<feature type="region of interest" description="Disordered" evidence="1">
    <location>
        <begin position="1"/>
        <end position="47"/>
    </location>
</feature>
<evidence type="ECO:0000256" key="1">
    <source>
        <dbReference type="SAM" id="MobiDB-lite"/>
    </source>
</evidence>
<dbReference type="WBParaSite" id="Pan_g13851.t1">
    <property type="protein sequence ID" value="Pan_g13851.t1"/>
    <property type="gene ID" value="Pan_g13851"/>
</dbReference>